<evidence type="ECO:0000313" key="3">
    <source>
        <dbReference type="EMBL" id="KAG6672349.1"/>
    </source>
</evidence>
<dbReference type="EMBL" id="CM031840">
    <property type="protein sequence ID" value="KAG6672349.1"/>
    <property type="molecule type" value="Genomic_DNA"/>
</dbReference>
<feature type="region of interest" description="Disordered" evidence="1">
    <location>
        <begin position="1487"/>
        <end position="1506"/>
    </location>
</feature>
<dbReference type="CDD" id="cd00072">
    <property type="entry name" value="GYF"/>
    <property type="match status" value="1"/>
</dbReference>
<feature type="compositionally biased region" description="Polar residues" evidence="1">
    <location>
        <begin position="1635"/>
        <end position="1658"/>
    </location>
</feature>
<dbReference type="InterPro" id="IPR003169">
    <property type="entry name" value="GYF"/>
</dbReference>
<feature type="compositionally biased region" description="Low complexity" evidence="1">
    <location>
        <begin position="1521"/>
        <end position="1534"/>
    </location>
</feature>
<feature type="region of interest" description="Disordered" evidence="1">
    <location>
        <begin position="1786"/>
        <end position="1814"/>
    </location>
</feature>
<dbReference type="Proteomes" id="UP000811246">
    <property type="component" value="Chromosome 16"/>
</dbReference>
<comment type="caution">
    <text evidence="3">The sequence shown here is derived from an EMBL/GenBank/DDBJ whole genome shotgun (WGS) entry which is preliminary data.</text>
</comment>
<protein>
    <recommendedName>
        <fullName evidence="2">GYF domain-containing protein</fullName>
    </recommendedName>
</protein>
<evidence type="ECO:0000256" key="1">
    <source>
        <dbReference type="SAM" id="MobiDB-lite"/>
    </source>
</evidence>
<dbReference type="PROSITE" id="PS50829">
    <property type="entry name" value="GYF"/>
    <property type="match status" value="1"/>
</dbReference>
<feature type="region of interest" description="Disordered" evidence="1">
    <location>
        <begin position="1516"/>
        <end position="1687"/>
    </location>
</feature>
<feature type="compositionally biased region" description="Polar residues" evidence="1">
    <location>
        <begin position="1596"/>
        <end position="1606"/>
    </location>
</feature>
<feature type="region of interest" description="Disordered" evidence="1">
    <location>
        <begin position="368"/>
        <end position="392"/>
    </location>
</feature>
<organism evidence="3 4">
    <name type="scientific">Carya illinoinensis</name>
    <name type="common">Pecan</name>
    <dbReference type="NCBI Taxonomy" id="32201"/>
    <lineage>
        <taxon>Eukaryota</taxon>
        <taxon>Viridiplantae</taxon>
        <taxon>Streptophyta</taxon>
        <taxon>Embryophyta</taxon>
        <taxon>Tracheophyta</taxon>
        <taxon>Spermatophyta</taxon>
        <taxon>Magnoliopsida</taxon>
        <taxon>eudicotyledons</taxon>
        <taxon>Gunneridae</taxon>
        <taxon>Pentapetalae</taxon>
        <taxon>rosids</taxon>
        <taxon>fabids</taxon>
        <taxon>Fagales</taxon>
        <taxon>Juglandaceae</taxon>
        <taxon>Carya</taxon>
    </lineage>
</organism>
<feature type="compositionally biased region" description="Basic and acidic residues" evidence="1">
    <location>
        <begin position="1545"/>
        <end position="1554"/>
    </location>
</feature>
<evidence type="ECO:0000313" key="4">
    <source>
        <dbReference type="Proteomes" id="UP000811246"/>
    </source>
</evidence>
<feature type="compositionally biased region" description="Polar residues" evidence="1">
    <location>
        <begin position="527"/>
        <end position="538"/>
    </location>
</feature>
<feature type="region of interest" description="Disordered" evidence="1">
    <location>
        <begin position="207"/>
        <end position="269"/>
    </location>
</feature>
<feature type="compositionally biased region" description="Basic and acidic residues" evidence="1">
    <location>
        <begin position="500"/>
        <end position="515"/>
    </location>
</feature>
<feature type="compositionally biased region" description="Basic residues" evidence="1">
    <location>
        <begin position="1804"/>
        <end position="1814"/>
    </location>
</feature>
<feature type="domain" description="GYF" evidence="2">
    <location>
        <begin position="580"/>
        <end position="629"/>
    </location>
</feature>
<feature type="compositionally biased region" description="Polar residues" evidence="1">
    <location>
        <begin position="1555"/>
        <end position="1579"/>
    </location>
</feature>
<reference evidence="3" key="1">
    <citation type="submission" date="2021-01" db="EMBL/GenBank/DDBJ databases">
        <authorList>
            <person name="Lovell J.T."/>
            <person name="Bentley N."/>
            <person name="Bhattarai G."/>
            <person name="Jenkins J.W."/>
            <person name="Sreedasyam A."/>
            <person name="Alarcon Y."/>
            <person name="Bock C."/>
            <person name="Boston L."/>
            <person name="Carlson J."/>
            <person name="Cervantes K."/>
            <person name="Clermont K."/>
            <person name="Krom N."/>
            <person name="Kubenka K."/>
            <person name="Mamidi S."/>
            <person name="Mattison C."/>
            <person name="Monteros M."/>
            <person name="Pisani C."/>
            <person name="Plott C."/>
            <person name="Rajasekar S."/>
            <person name="Rhein H.S."/>
            <person name="Rohla C."/>
            <person name="Song M."/>
            <person name="Hilaire R.S."/>
            <person name="Shu S."/>
            <person name="Wells L."/>
            <person name="Wang X."/>
            <person name="Webber J."/>
            <person name="Heerema R.J."/>
            <person name="Klein P."/>
            <person name="Conner P."/>
            <person name="Grauke L."/>
            <person name="Grimwood J."/>
            <person name="Schmutz J."/>
            <person name="Randall J.J."/>
        </authorList>
    </citation>
    <scope>NUCLEOTIDE SEQUENCE</scope>
    <source>
        <tissue evidence="3">Leaf</tissue>
    </source>
</reference>
<feature type="region of interest" description="Disordered" evidence="1">
    <location>
        <begin position="1453"/>
        <end position="1476"/>
    </location>
</feature>
<feature type="region of interest" description="Disordered" evidence="1">
    <location>
        <begin position="1"/>
        <end position="93"/>
    </location>
</feature>
<feature type="compositionally biased region" description="Polar residues" evidence="1">
    <location>
        <begin position="24"/>
        <end position="35"/>
    </location>
</feature>
<feature type="region of interest" description="Disordered" evidence="1">
    <location>
        <begin position="1186"/>
        <end position="1258"/>
    </location>
</feature>
<feature type="compositionally biased region" description="Basic and acidic residues" evidence="1">
    <location>
        <begin position="215"/>
        <end position="225"/>
    </location>
</feature>
<feature type="compositionally biased region" description="Low complexity" evidence="1">
    <location>
        <begin position="1463"/>
        <end position="1476"/>
    </location>
</feature>
<feature type="compositionally biased region" description="Polar residues" evidence="1">
    <location>
        <begin position="1222"/>
        <end position="1237"/>
    </location>
</feature>
<proteinExistence type="predicted"/>
<feature type="compositionally biased region" description="Basic and acidic residues" evidence="1">
    <location>
        <begin position="69"/>
        <end position="82"/>
    </location>
</feature>
<feature type="region of interest" description="Disordered" evidence="1">
    <location>
        <begin position="497"/>
        <end position="573"/>
    </location>
</feature>
<feature type="compositionally biased region" description="Low complexity" evidence="1">
    <location>
        <begin position="1580"/>
        <end position="1594"/>
    </location>
</feature>
<dbReference type="PANTHER" id="PTHR47471:SF1">
    <property type="entry name" value="PROTEIN ESSENTIAL FOR POTEXVIRUS ACCUMULATION 1"/>
    <property type="match status" value="1"/>
</dbReference>
<feature type="compositionally biased region" description="Basic and acidic residues" evidence="1">
    <location>
        <begin position="1"/>
        <end position="11"/>
    </location>
</feature>
<feature type="compositionally biased region" description="Polar residues" evidence="1">
    <location>
        <begin position="548"/>
        <end position="562"/>
    </location>
</feature>
<dbReference type="SMART" id="SM00444">
    <property type="entry name" value="GYF"/>
    <property type="match status" value="1"/>
</dbReference>
<evidence type="ECO:0000259" key="2">
    <source>
        <dbReference type="PROSITE" id="PS50829"/>
    </source>
</evidence>
<dbReference type="PANTHER" id="PTHR47471">
    <property type="entry name" value="GYF DOMAIN-CONTAINING PROTEIN"/>
    <property type="match status" value="1"/>
</dbReference>
<name>A0A922A087_CARIL</name>
<feature type="compositionally biased region" description="Low complexity" evidence="1">
    <location>
        <begin position="1668"/>
        <end position="1680"/>
    </location>
</feature>
<sequence>MADRIDSDSRRHLSVAPPPHQISKDVQVSESTIPLSPQWLLPKPGESKPGIGTLENPFNLSPAYGNRSDTMESSKNGDEIHESHKKKDVFRPSLVDMETGRRDRWRDEERDTNHSIRKDRWRDGDRDLGDIRKTDRRMDNLSSRYLGELRRVPSDRWSDSSNRDTIYEQRRESKWNTRWGPDDKETEGLREKWLDYGKDGDVHLDKGLSHVTNQGKDDRDGDHYRPWRSSSLQSRGRGEPPLHPTLTPGKQVPTFSYGRGRGESTPPTFSVVRGRGSYGGSSMSTHSLGGGVGKVETGHGEPFRLRYSRTKLLDLFQIDTISYKKLVDGFVHVPYLTQDEPLEPLALHAPNSEEMAVLKEIDKGDIVSSGAPQISKDGKTSTDFTQSRRTKLAGSKEDFHALENYGDESADDSRGGSVDISEGSSFERRTHYHESNFTMETLQDHKSCSDNKFKAEAFRDGDSYGKTEVLIHRESNLPGNTSVPATTWRVPLQGQRSHNALHDLREITSDGRSRSSDLGWSDPPKEQLNNEWENTLANPSEMKDETKWQTSEDPVLQRQTSGVMDREQEARKGLKPSPEELILYYKDPQGRLQGPFSGSDIISWFESGYFGLDLLVCPSPNDLPWSTLGDVMPHLRAKAGPPPGFTVPKQNEFVDASSKANFGSFGKLHTGLTEVDILRNESRHRHGSMTEAENRFLESLMSGSNMSSSPLDKFASSEGMQGYIGTNSSITPPSGVDSGNNLYLLAKRMALERQRSLPNPYPYWPGRDATSLVSESGIVPDSTTPQSKLLSSINDNPCQPLNYQNADFSLKGISGRSSSGVNSGLSGWPNFNVQGGTDLLQNKIDFHHEQSFQQQRLLSQNQPSLTNPVAQASDNPSSILTPEKLLSSGLAQDPQLLSVLQQQYLLQLHSQAPVQAQQMSLFDKLLLFKQQQKQEEQQHLLRQQQLLSQVLSEHQPHQHFGDPSFGQLQAAAIPTGNASVEPCLQPSQEMHQIGTQVPIPIVKDQHNTNFVKLPPQTNQDVNNSVSSEASLHLPHQLFGNVSHKKNWGATVPEQINDTHQKESLLTSPFHENPHLGEMMSRPVEPPQHVQKSTPDSEFHVPRAVGQKSEDSLGVDRNVMVVTAGITSESVPVSVAVSSAGTCESEVSVPEHADGVKVQPCVFLEEQHVERQRDNIEPPKVVEIKNVEVREQRKASEKKTKKQKSCKSHSSSEQAKEVHKDSSVMQFKQSAIESQNVETDVGAGDGPYGTSLQKTRDERVSKSRISTIEHVESQQVQGSVPAGAFVDEIETVEANNDLGVLGSVSMQISQTNTGQRAWKPAPGFKPKSLLEIQQEEQRKAQTELVVSEITSSVNSMSLSTPWVGVVTNPDSKMYRETRRDAGNIELSVGKPEASAIPKREKSHLHDLLAEEVLAKSSERDVDVPDTVSSLATPQVMTTHSDTIDDYNFIEAKDTKKSRKKSAKAKGAGAKVSVSPASADVSISSSPIERGKISRQIQQEKEVLPAIPSGPSLGDFVLWKGESANPSPSPAWSADSGKLPKPTSLRDILKEQEKKISSTQNSNQIPTSQKSQPTLSTRTNGSSWSLSASSPAKAASPIQINSHPSQSKYKGDDDLFWGPIDQSKHETKQADFPHLASQGNRAIKSTSVKGASSGSLSRQKSVGGRPADRSLSSSPASAQASSKGKRDVMTNHSEATDFRDWCQSECLRLVGTEDTSILEFCLKQSRSEAEMLLIENLGSFDPNHEFIDKFLNYMELLPADVLDIAFQSRNKRVTGFIARDVNSGNAGVGDIDRDTTIGPDGSSKGGGKKKGKKGKKVSPTVLGFNVVSNRIMMGEIQTVED</sequence>
<accession>A0A922A087</accession>
<feature type="region of interest" description="Disordered" evidence="1">
    <location>
        <begin position="404"/>
        <end position="426"/>
    </location>
</feature>
<feature type="compositionally biased region" description="Basic and acidic residues" evidence="1">
    <location>
        <begin position="1620"/>
        <end position="1629"/>
    </location>
</feature>
<gene>
    <name evidence="3" type="ORF">I3842_16G052900</name>
</gene>
<dbReference type="Pfam" id="PF02213">
    <property type="entry name" value="GYF"/>
    <property type="match status" value="1"/>
</dbReference>
<feature type="compositionally biased region" description="Basic and acidic residues" evidence="1">
    <location>
        <begin position="1186"/>
        <end position="1197"/>
    </location>
</feature>